<dbReference type="PRINTS" id="PR00039">
    <property type="entry name" value="HTHLYSR"/>
</dbReference>
<evidence type="ECO:0000256" key="2">
    <source>
        <dbReference type="ARBA" id="ARBA00023015"/>
    </source>
</evidence>
<organism evidence="6 7">
    <name type="scientific">Aurantimonas manganoxydans (strain ATCC BAA-1229 / DSM 21871 / SI85-9A1)</name>
    <dbReference type="NCBI Taxonomy" id="287752"/>
    <lineage>
        <taxon>Bacteria</taxon>
        <taxon>Pseudomonadati</taxon>
        <taxon>Pseudomonadota</taxon>
        <taxon>Alphaproteobacteria</taxon>
        <taxon>Hyphomicrobiales</taxon>
        <taxon>Aurantimonadaceae</taxon>
        <taxon>Aurantimonas</taxon>
    </lineage>
</organism>
<comment type="caution">
    <text evidence="6">The sequence shown here is derived from an EMBL/GenBank/DDBJ whole genome shotgun (WGS) entry which is preliminary data.</text>
</comment>
<comment type="similarity">
    <text evidence="1">Belongs to the LysR transcriptional regulatory family.</text>
</comment>
<dbReference type="RefSeq" id="WP_009207997.1">
    <property type="nucleotide sequence ID" value="NZ_BBWP01000020.1"/>
</dbReference>
<dbReference type="PANTHER" id="PTHR30346">
    <property type="entry name" value="TRANSCRIPTIONAL DUAL REGULATOR HCAR-RELATED"/>
    <property type="match status" value="1"/>
</dbReference>
<dbReference type="SUPFAM" id="SSF53850">
    <property type="entry name" value="Periplasmic binding protein-like II"/>
    <property type="match status" value="1"/>
</dbReference>
<dbReference type="InterPro" id="IPR036388">
    <property type="entry name" value="WH-like_DNA-bd_sf"/>
</dbReference>
<dbReference type="GO" id="GO:0032993">
    <property type="term" value="C:protein-DNA complex"/>
    <property type="evidence" value="ECO:0007669"/>
    <property type="project" value="TreeGrafter"/>
</dbReference>
<keyword evidence="3" id="KW-0238">DNA-binding</keyword>
<evidence type="ECO:0000256" key="4">
    <source>
        <dbReference type="ARBA" id="ARBA00023163"/>
    </source>
</evidence>
<dbReference type="Pfam" id="PF03466">
    <property type="entry name" value="LysR_substrate"/>
    <property type="match status" value="1"/>
</dbReference>
<dbReference type="FunFam" id="1.10.10.10:FF:000001">
    <property type="entry name" value="LysR family transcriptional regulator"/>
    <property type="match status" value="1"/>
</dbReference>
<evidence type="ECO:0000259" key="5">
    <source>
        <dbReference type="PROSITE" id="PS50931"/>
    </source>
</evidence>
<dbReference type="HOGENOM" id="CLU_039613_6_4_5"/>
<dbReference type="CDD" id="cd08414">
    <property type="entry name" value="PBP2_LTTR_aromatics_like"/>
    <property type="match status" value="1"/>
</dbReference>
<keyword evidence="2" id="KW-0805">Transcription regulation</keyword>
<dbReference type="Gene3D" id="3.40.190.10">
    <property type="entry name" value="Periplasmic binding protein-like II"/>
    <property type="match status" value="2"/>
</dbReference>
<accession>Q1YDL8</accession>
<dbReference type="GO" id="GO:0003700">
    <property type="term" value="F:DNA-binding transcription factor activity"/>
    <property type="evidence" value="ECO:0007669"/>
    <property type="project" value="InterPro"/>
</dbReference>
<reference evidence="6 7" key="1">
    <citation type="journal article" date="2008" name="Appl. Environ. Microbiol.">
        <title>Genomic insights into Mn(II) oxidation by the marine alphaproteobacterium Aurantimonas sp. strain SI85-9A1.</title>
        <authorList>
            <person name="Dick G.J."/>
            <person name="Podell S."/>
            <person name="Johnson H.A."/>
            <person name="Rivera-Espinoza Y."/>
            <person name="Bernier-Latmani R."/>
            <person name="McCarthy J.K."/>
            <person name="Torpey J.W."/>
            <person name="Clement B.G."/>
            <person name="Gaasterland T."/>
            <person name="Tebo B.M."/>
        </authorList>
    </citation>
    <scope>NUCLEOTIDE SEQUENCE [LARGE SCALE GENOMIC DNA]</scope>
    <source>
        <strain evidence="6 7">SI85-9A1</strain>
    </source>
</reference>
<dbReference type="AlphaFoldDB" id="Q1YDL8"/>
<evidence type="ECO:0000256" key="1">
    <source>
        <dbReference type="ARBA" id="ARBA00009437"/>
    </source>
</evidence>
<dbReference type="PROSITE" id="PS50931">
    <property type="entry name" value="HTH_LYSR"/>
    <property type="match status" value="1"/>
</dbReference>
<gene>
    <name evidence="6" type="ORF">SI859A1_00110</name>
</gene>
<dbReference type="InterPro" id="IPR000847">
    <property type="entry name" value="LysR_HTH_N"/>
</dbReference>
<evidence type="ECO:0000313" key="7">
    <source>
        <dbReference type="Proteomes" id="UP000000321"/>
    </source>
</evidence>
<name>Q1YDL8_AURMS</name>
<dbReference type="SUPFAM" id="SSF46785">
    <property type="entry name" value="Winged helix' DNA-binding domain"/>
    <property type="match status" value="1"/>
</dbReference>
<keyword evidence="7" id="KW-1185">Reference proteome</keyword>
<dbReference type="PANTHER" id="PTHR30346:SF0">
    <property type="entry name" value="HCA OPERON TRANSCRIPTIONAL ACTIVATOR HCAR"/>
    <property type="match status" value="1"/>
</dbReference>
<proteinExistence type="inferred from homology"/>
<protein>
    <submittedName>
        <fullName evidence="6">Transcriptional regulator, LysR family</fullName>
    </submittedName>
</protein>
<feature type="domain" description="HTH lysR-type" evidence="5">
    <location>
        <begin position="2"/>
        <end position="59"/>
    </location>
</feature>
<sequence length="302" mass="33809">MVETRLLRSFVCVAEELHFGRAARRLHIAQPALTRQIQQLEERLQATLLNRNQRIVTLTPAGRMFLERSYRILADLEQAAKEVRRVEAGQEGRLSVGFIHSSTYGVTPLVLRRFRLAFPRVDLELFEMTIQEQLAALRDGQIDVGILRPPISDPSLRARPLREERFVVALPHDHRLAATDRLHLRDLSEDGFILFTQRKSPLFYARIIGMCEKAGFVPRVEQYATQIHTMIGLVSAGMGVAIVPEVARSLNIPGVAYVEIADTPPTVQVCLGWRASDTSPILAAFCDHAETSARLAAETAGE</sequence>
<dbReference type="GO" id="GO:0003677">
    <property type="term" value="F:DNA binding"/>
    <property type="evidence" value="ECO:0007669"/>
    <property type="project" value="UniProtKB-KW"/>
</dbReference>
<dbReference type="BioCyc" id="AURANTIMONAS:SI859A1_00110-MONOMER"/>
<dbReference type="Gene3D" id="1.10.10.10">
    <property type="entry name" value="Winged helix-like DNA-binding domain superfamily/Winged helix DNA-binding domain"/>
    <property type="match status" value="1"/>
</dbReference>
<dbReference type="InterPro" id="IPR005119">
    <property type="entry name" value="LysR_subst-bd"/>
</dbReference>
<dbReference type="EMBL" id="AAPJ01000012">
    <property type="protein sequence ID" value="EAS48340.1"/>
    <property type="molecule type" value="Genomic_DNA"/>
</dbReference>
<dbReference type="Proteomes" id="UP000000321">
    <property type="component" value="Unassembled WGS sequence"/>
</dbReference>
<evidence type="ECO:0000256" key="3">
    <source>
        <dbReference type="ARBA" id="ARBA00023125"/>
    </source>
</evidence>
<dbReference type="Pfam" id="PF00126">
    <property type="entry name" value="HTH_1"/>
    <property type="match status" value="1"/>
</dbReference>
<keyword evidence="4" id="KW-0804">Transcription</keyword>
<evidence type="ECO:0000313" key="6">
    <source>
        <dbReference type="EMBL" id="EAS48340.1"/>
    </source>
</evidence>
<dbReference type="InterPro" id="IPR036390">
    <property type="entry name" value="WH_DNA-bd_sf"/>
</dbReference>